<dbReference type="PANTHER" id="PTHR43434:SF22">
    <property type="entry name" value="PHOSPHOGLYCOLATE PHOSPHATASE"/>
    <property type="match status" value="1"/>
</dbReference>
<dbReference type="KEGG" id="dgi:Desgi_3350"/>
<evidence type="ECO:0000313" key="2">
    <source>
        <dbReference type="Proteomes" id="UP000013520"/>
    </source>
</evidence>
<dbReference type="EMBL" id="CP003273">
    <property type="protein sequence ID" value="AGL02695.1"/>
    <property type="molecule type" value="Genomic_DNA"/>
</dbReference>
<dbReference type="InterPro" id="IPR023198">
    <property type="entry name" value="PGP-like_dom2"/>
</dbReference>
<dbReference type="NCBIfam" id="TIGR01549">
    <property type="entry name" value="HAD-SF-IA-v1"/>
    <property type="match status" value="1"/>
</dbReference>
<dbReference type="InterPro" id="IPR050155">
    <property type="entry name" value="HAD-like_hydrolase_sf"/>
</dbReference>
<dbReference type="Pfam" id="PF00702">
    <property type="entry name" value="Hydrolase"/>
    <property type="match status" value="1"/>
</dbReference>
<organism evidence="1 2">
    <name type="scientific">Desulfoscipio gibsoniae DSM 7213</name>
    <dbReference type="NCBI Taxonomy" id="767817"/>
    <lineage>
        <taxon>Bacteria</taxon>
        <taxon>Bacillati</taxon>
        <taxon>Bacillota</taxon>
        <taxon>Clostridia</taxon>
        <taxon>Eubacteriales</taxon>
        <taxon>Desulfallaceae</taxon>
        <taxon>Desulfoscipio</taxon>
    </lineage>
</organism>
<dbReference type="HOGENOM" id="CLU_045011_16_1_9"/>
<accession>R4KQ44</accession>
<gene>
    <name evidence="1" type="ORF">Desgi_3350</name>
</gene>
<sequence length="256" mass="27812">MLQEKGGAKLPLLRAGGREFECDAILLDKDGTLLDFKVMWLAWSRYVIDEIMNGIHYHIKRKVMEMAMGIDLAAWYVDPRGPLAGGTMSGIRKALVKVLLECGMAEANAHDLVTEVYQRSEAAMDWGSLTRPLPGLQGQLKKLRFSNFKLAVVTADITERAKTSLNSLGMINYFDVVIGADLVENSKPAPDMALLSCRLLDVKPERAVVIGDTPRDILMAKDAGAGGIGVLSGVCMREQLYAAGADAVIESVTDLS</sequence>
<dbReference type="STRING" id="767817.Desgi_3350"/>
<dbReference type="SFLD" id="SFLDG01129">
    <property type="entry name" value="C1.5:_HAD__Beta-PGM__Phosphata"/>
    <property type="match status" value="1"/>
</dbReference>
<dbReference type="SUPFAM" id="SSF56784">
    <property type="entry name" value="HAD-like"/>
    <property type="match status" value="1"/>
</dbReference>
<dbReference type="GO" id="GO:0008967">
    <property type="term" value="F:phosphoglycolate phosphatase activity"/>
    <property type="evidence" value="ECO:0007669"/>
    <property type="project" value="TreeGrafter"/>
</dbReference>
<evidence type="ECO:0000313" key="1">
    <source>
        <dbReference type="EMBL" id="AGL02695.1"/>
    </source>
</evidence>
<dbReference type="PANTHER" id="PTHR43434">
    <property type="entry name" value="PHOSPHOGLYCOLATE PHOSPHATASE"/>
    <property type="match status" value="1"/>
</dbReference>
<keyword evidence="2" id="KW-1185">Reference proteome</keyword>
<name>R4KQ44_9FIRM</name>
<dbReference type="NCBIfam" id="TIGR01509">
    <property type="entry name" value="HAD-SF-IA-v3"/>
    <property type="match status" value="1"/>
</dbReference>
<dbReference type="AlphaFoldDB" id="R4KQ44"/>
<dbReference type="GO" id="GO:0006281">
    <property type="term" value="P:DNA repair"/>
    <property type="evidence" value="ECO:0007669"/>
    <property type="project" value="TreeGrafter"/>
</dbReference>
<proteinExistence type="predicted"/>
<protein>
    <submittedName>
        <fullName evidence="1">Haloacid dehalogenase superfamily enzyme, subfamily IA</fullName>
    </submittedName>
</protein>
<reference evidence="1 2" key="1">
    <citation type="submission" date="2012-01" db="EMBL/GenBank/DDBJ databases">
        <title>Complete sequence of Desulfotomaculum gibsoniae DSM 7213.</title>
        <authorList>
            <consortium name="US DOE Joint Genome Institute"/>
            <person name="Lucas S."/>
            <person name="Han J."/>
            <person name="Lapidus A."/>
            <person name="Cheng J.-F."/>
            <person name="Goodwin L."/>
            <person name="Pitluck S."/>
            <person name="Peters L."/>
            <person name="Ovchinnikova G."/>
            <person name="Teshima H."/>
            <person name="Detter J.C."/>
            <person name="Han C."/>
            <person name="Tapia R."/>
            <person name="Land M."/>
            <person name="Hauser L."/>
            <person name="Kyrpides N."/>
            <person name="Ivanova N."/>
            <person name="Pagani I."/>
            <person name="Parshina S."/>
            <person name="Plugge C."/>
            <person name="Muyzer G."/>
            <person name="Kuever J."/>
            <person name="Ivanova A."/>
            <person name="Nazina T."/>
            <person name="Klenk H.-P."/>
            <person name="Brambilla E."/>
            <person name="Spring S."/>
            <person name="Stams A.F."/>
            <person name="Woyke T."/>
        </authorList>
    </citation>
    <scope>NUCLEOTIDE SEQUENCE [LARGE SCALE GENOMIC DNA]</scope>
    <source>
        <strain evidence="1 2">DSM 7213</strain>
    </source>
</reference>
<dbReference type="InterPro" id="IPR006439">
    <property type="entry name" value="HAD-SF_hydro_IA"/>
</dbReference>
<dbReference type="Gene3D" id="3.40.50.1000">
    <property type="entry name" value="HAD superfamily/HAD-like"/>
    <property type="match status" value="1"/>
</dbReference>
<dbReference type="Proteomes" id="UP000013520">
    <property type="component" value="Chromosome"/>
</dbReference>
<dbReference type="InterPro" id="IPR036412">
    <property type="entry name" value="HAD-like_sf"/>
</dbReference>
<dbReference type="Gene3D" id="1.10.150.240">
    <property type="entry name" value="Putative phosphatase, domain 2"/>
    <property type="match status" value="1"/>
</dbReference>
<dbReference type="eggNOG" id="COG0546">
    <property type="taxonomic scope" value="Bacteria"/>
</dbReference>
<dbReference type="SFLD" id="SFLDS00003">
    <property type="entry name" value="Haloacid_Dehalogenase"/>
    <property type="match status" value="1"/>
</dbReference>
<dbReference type="InterPro" id="IPR023214">
    <property type="entry name" value="HAD_sf"/>
</dbReference>